<feature type="region of interest" description="Disordered" evidence="13">
    <location>
        <begin position="644"/>
        <end position="671"/>
    </location>
</feature>
<dbReference type="Gene3D" id="3.40.50.620">
    <property type="entry name" value="HUPs"/>
    <property type="match status" value="1"/>
</dbReference>
<dbReference type="PANTHER" id="PTHR11766">
    <property type="entry name" value="TYROSYL-TRNA SYNTHETASE"/>
    <property type="match status" value="1"/>
</dbReference>
<keyword evidence="4" id="KW-0507">mRNA processing</keyword>
<dbReference type="FunFam" id="1.10.240.10:FF:000001">
    <property type="entry name" value="Tyrosine--tRNA ligase"/>
    <property type="match status" value="1"/>
</dbReference>
<keyword evidence="10 12" id="KW-0030">Aminoacyl-tRNA synthetase</keyword>
<dbReference type="EC" id="6.1.1.1" evidence="12"/>
<evidence type="ECO:0000313" key="15">
    <source>
        <dbReference type="EMBL" id="KAK3355882.1"/>
    </source>
</evidence>
<evidence type="ECO:0000256" key="10">
    <source>
        <dbReference type="ARBA" id="ARBA00023146"/>
    </source>
</evidence>
<dbReference type="GO" id="GO:0005759">
    <property type="term" value="C:mitochondrial matrix"/>
    <property type="evidence" value="ECO:0007669"/>
    <property type="project" value="UniProtKB-SubCell"/>
</dbReference>
<evidence type="ECO:0000256" key="2">
    <source>
        <dbReference type="ARBA" id="ARBA00005594"/>
    </source>
</evidence>
<comment type="catalytic activity">
    <reaction evidence="11 12">
        <text>tRNA(Tyr) + L-tyrosine + ATP = L-tyrosyl-tRNA(Tyr) + AMP + diphosphate + H(+)</text>
        <dbReference type="Rhea" id="RHEA:10220"/>
        <dbReference type="Rhea" id="RHEA-COMP:9706"/>
        <dbReference type="Rhea" id="RHEA-COMP:9707"/>
        <dbReference type="ChEBI" id="CHEBI:15378"/>
        <dbReference type="ChEBI" id="CHEBI:30616"/>
        <dbReference type="ChEBI" id="CHEBI:33019"/>
        <dbReference type="ChEBI" id="CHEBI:58315"/>
        <dbReference type="ChEBI" id="CHEBI:78442"/>
        <dbReference type="ChEBI" id="CHEBI:78536"/>
        <dbReference type="ChEBI" id="CHEBI:456215"/>
        <dbReference type="EC" id="6.1.1.1"/>
    </reaction>
</comment>
<sequence length="671" mass="75428">MLLQTKALIRSGGSIAKYAAANPSCFVLQRRGLRRSFGPKYTAKINEAEAKWQARAGAIKEGKKQNTWDFFEERGYIKDTAGKKEHIAELMRTRRIGAYVGIDPTAPSLHVGHLLPLMPLFWMYMEGYKTFTLVGGSTAKIGDPTGRLKSRDQLSSSDATMNMTKIHYQLKKLWENVDTQMRARGYEADWARTRGIVNNNHWWNKQPMLEILRRVGHALRIGPMLSRDTVKNKMTQGDGVSFAEFTYPIMQGWDWFELFYQQGVQMQIGGSDQYGNIISGLEIVKAARESEPDPAERKYIVPKTSLDDCVGFTVPLLTDSSGAKFGKSAGNAIWLDPYQTSVFDFYGYFVRRSDQEVENLLKLFTFMPTSEIAETMEEHAKDPSQRVAQRTLAREVATLVHGEQEASAAEDQHRMMYTGPPQMTIPQAPRAKDAATGGDQYQTIPDKPVTLNNAPRIDMILPESLIMGKSIGRILYAAGLASSATEGHKLAASQGCYVGGAHRAGSDNVTMSPDLVSFMPVKLWFPGETQRYLINDNLLILRKGKHNVRVIQMVSDAEYALSGQSYPGQAFTGAVRKLNEIMKNLKENKLTPEQAKDAVNELQRSKQEKQQGQQIVFPEEKSRQKKDMEIKLKQEMDATIKTIDSMIGKNPSGRRVEVKKENKDGNDPYKW</sequence>
<dbReference type="InterPro" id="IPR032005">
    <property type="entry name" value="TyrRSs_C"/>
</dbReference>
<dbReference type="GeneID" id="87861009"/>
<evidence type="ECO:0000256" key="9">
    <source>
        <dbReference type="ARBA" id="ARBA00023128"/>
    </source>
</evidence>
<dbReference type="Pfam" id="PF16714">
    <property type="entry name" value="TyrRSs_C"/>
    <property type="match status" value="1"/>
</dbReference>
<dbReference type="InterPro" id="IPR002305">
    <property type="entry name" value="aa-tRNA-synth_Ic"/>
</dbReference>
<feature type="compositionally biased region" description="Basic and acidic residues" evidence="13">
    <location>
        <begin position="618"/>
        <end position="628"/>
    </location>
</feature>
<feature type="compositionally biased region" description="Basic and acidic residues" evidence="13">
    <location>
        <begin position="600"/>
        <end position="609"/>
    </location>
</feature>
<evidence type="ECO:0000256" key="3">
    <source>
        <dbReference type="ARBA" id="ARBA00022598"/>
    </source>
</evidence>
<accession>A0AAE0MY74</accession>
<dbReference type="InterPro" id="IPR014729">
    <property type="entry name" value="Rossmann-like_a/b/a_fold"/>
</dbReference>
<dbReference type="FunFam" id="3.40.50.620:FF:000227">
    <property type="entry name" value="Tyrosine--tRNA ligase"/>
    <property type="match status" value="1"/>
</dbReference>
<dbReference type="InterPro" id="IPR002307">
    <property type="entry name" value="Tyr-tRNA-ligase"/>
</dbReference>
<dbReference type="EMBL" id="JAUEPP010000001">
    <property type="protein sequence ID" value="KAK3355882.1"/>
    <property type="molecule type" value="Genomic_DNA"/>
</dbReference>
<feature type="compositionally biased region" description="Basic and acidic residues" evidence="13">
    <location>
        <begin position="654"/>
        <end position="671"/>
    </location>
</feature>
<evidence type="ECO:0000256" key="1">
    <source>
        <dbReference type="ARBA" id="ARBA00004305"/>
    </source>
</evidence>
<evidence type="ECO:0000256" key="12">
    <source>
        <dbReference type="RuleBase" id="RU361234"/>
    </source>
</evidence>
<keyword evidence="5 12" id="KW-0547">Nucleotide-binding</keyword>
<evidence type="ECO:0000256" key="7">
    <source>
        <dbReference type="ARBA" id="ARBA00022917"/>
    </source>
</evidence>
<dbReference type="Proteomes" id="UP001278500">
    <property type="component" value="Unassembled WGS sequence"/>
</dbReference>
<dbReference type="InterPro" id="IPR024088">
    <property type="entry name" value="Tyr-tRNA-ligase_bac-type"/>
</dbReference>
<dbReference type="PANTHER" id="PTHR11766:SF0">
    <property type="entry name" value="TYROSINE--TRNA LIGASE, MITOCHONDRIAL"/>
    <property type="match status" value="1"/>
</dbReference>
<organism evidence="15 16">
    <name type="scientific">Neurospora tetraspora</name>
    <dbReference type="NCBI Taxonomy" id="94610"/>
    <lineage>
        <taxon>Eukaryota</taxon>
        <taxon>Fungi</taxon>
        <taxon>Dikarya</taxon>
        <taxon>Ascomycota</taxon>
        <taxon>Pezizomycotina</taxon>
        <taxon>Sordariomycetes</taxon>
        <taxon>Sordariomycetidae</taxon>
        <taxon>Sordariales</taxon>
        <taxon>Sordariaceae</taxon>
        <taxon>Neurospora</taxon>
    </lineage>
</organism>
<keyword evidence="6 12" id="KW-0067">ATP-binding</keyword>
<keyword evidence="3 12" id="KW-0436">Ligase</keyword>
<dbReference type="Pfam" id="PF00579">
    <property type="entry name" value="tRNA-synt_1b"/>
    <property type="match status" value="1"/>
</dbReference>
<dbReference type="GO" id="GO:0005524">
    <property type="term" value="F:ATP binding"/>
    <property type="evidence" value="ECO:0007669"/>
    <property type="project" value="UniProtKB-KW"/>
</dbReference>
<protein>
    <recommendedName>
        <fullName evidence="12">Tyrosine--tRNA ligase</fullName>
        <ecNumber evidence="12">6.1.1.1</ecNumber>
    </recommendedName>
    <alternativeName>
        <fullName evidence="12">Tyrosyl-tRNA synthetase</fullName>
    </alternativeName>
</protein>
<gene>
    <name evidence="15" type="ORF">B0H65DRAFT_413640</name>
</gene>
<dbReference type="PRINTS" id="PR01040">
    <property type="entry name" value="TRNASYNTHTYR"/>
</dbReference>
<feature type="domain" description="Tyrosyl-tRNA synthetase C-terminal" evidence="14">
    <location>
        <begin position="450"/>
        <end position="569"/>
    </location>
</feature>
<evidence type="ECO:0000259" key="14">
    <source>
        <dbReference type="Pfam" id="PF16714"/>
    </source>
</evidence>
<comment type="similarity">
    <text evidence="2 12">Belongs to the class-I aminoacyl-tRNA synthetase family.</text>
</comment>
<dbReference type="SUPFAM" id="SSF52374">
    <property type="entry name" value="Nucleotidylyl transferase"/>
    <property type="match status" value="1"/>
</dbReference>
<keyword evidence="16" id="KW-1185">Reference proteome</keyword>
<dbReference type="GO" id="GO:0005829">
    <property type="term" value="C:cytosol"/>
    <property type="evidence" value="ECO:0007669"/>
    <property type="project" value="TreeGrafter"/>
</dbReference>
<name>A0AAE0MY74_9PEZI</name>
<dbReference type="GO" id="GO:0004831">
    <property type="term" value="F:tyrosine-tRNA ligase activity"/>
    <property type="evidence" value="ECO:0007669"/>
    <property type="project" value="UniProtKB-EC"/>
</dbReference>
<evidence type="ECO:0000256" key="5">
    <source>
        <dbReference type="ARBA" id="ARBA00022741"/>
    </source>
</evidence>
<evidence type="ECO:0000256" key="8">
    <source>
        <dbReference type="ARBA" id="ARBA00022946"/>
    </source>
</evidence>
<dbReference type="Gene3D" id="1.10.240.10">
    <property type="entry name" value="Tyrosyl-Transfer RNA Synthetase"/>
    <property type="match status" value="1"/>
</dbReference>
<reference evidence="15" key="1">
    <citation type="journal article" date="2023" name="Mol. Phylogenet. Evol.">
        <title>Genome-scale phylogeny and comparative genomics of the fungal order Sordariales.</title>
        <authorList>
            <person name="Hensen N."/>
            <person name="Bonometti L."/>
            <person name="Westerberg I."/>
            <person name="Brannstrom I.O."/>
            <person name="Guillou S."/>
            <person name="Cros-Aarteil S."/>
            <person name="Calhoun S."/>
            <person name="Haridas S."/>
            <person name="Kuo A."/>
            <person name="Mondo S."/>
            <person name="Pangilinan J."/>
            <person name="Riley R."/>
            <person name="LaButti K."/>
            <person name="Andreopoulos B."/>
            <person name="Lipzen A."/>
            <person name="Chen C."/>
            <person name="Yan M."/>
            <person name="Daum C."/>
            <person name="Ng V."/>
            <person name="Clum A."/>
            <person name="Steindorff A."/>
            <person name="Ohm R.A."/>
            <person name="Martin F."/>
            <person name="Silar P."/>
            <person name="Natvig D.O."/>
            <person name="Lalanne C."/>
            <person name="Gautier V."/>
            <person name="Ament-Velasquez S.L."/>
            <person name="Kruys A."/>
            <person name="Hutchinson M.I."/>
            <person name="Powell A.J."/>
            <person name="Barry K."/>
            <person name="Miller A.N."/>
            <person name="Grigoriev I.V."/>
            <person name="Debuchy R."/>
            <person name="Gladieux P."/>
            <person name="Hiltunen Thoren M."/>
            <person name="Johannesson H."/>
        </authorList>
    </citation>
    <scope>NUCLEOTIDE SEQUENCE</scope>
    <source>
        <strain evidence="15">CBS 560.94</strain>
    </source>
</reference>
<dbReference type="AlphaFoldDB" id="A0AAE0MY74"/>
<proteinExistence type="inferred from homology"/>
<reference evidence="15" key="2">
    <citation type="submission" date="2023-06" db="EMBL/GenBank/DDBJ databases">
        <authorList>
            <consortium name="Lawrence Berkeley National Laboratory"/>
            <person name="Haridas S."/>
            <person name="Hensen N."/>
            <person name="Bonometti L."/>
            <person name="Westerberg I."/>
            <person name="Brannstrom I.O."/>
            <person name="Guillou S."/>
            <person name="Cros-Aarteil S."/>
            <person name="Calhoun S."/>
            <person name="Kuo A."/>
            <person name="Mondo S."/>
            <person name="Pangilinan J."/>
            <person name="Riley R."/>
            <person name="Labutti K."/>
            <person name="Andreopoulos B."/>
            <person name="Lipzen A."/>
            <person name="Chen C."/>
            <person name="Yanf M."/>
            <person name="Daum C."/>
            <person name="Ng V."/>
            <person name="Clum A."/>
            <person name="Steindorff A."/>
            <person name="Ohm R."/>
            <person name="Martin F."/>
            <person name="Silar P."/>
            <person name="Natvig D."/>
            <person name="Lalanne C."/>
            <person name="Gautier V."/>
            <person name="Ament-Velasquez S.L."/>
            <person name="Kruys A."/>
            <person name="Hutchinson M.I."/>
            <person name="Powell A.J."/>
            <person name="Barry K."/>
            <person name="Miller A.N."/>
            <person name="Grigoriev I.V."/>
            <person name="Debuchy R."/>
            <person name="Gladieux P."/>
            <person name="Thoren M.H."/>
            <person name="Johannesson H."/>
        </authorList>
    </citation>
    <scope>NUCLEOTIDE SEQUENCE</scope>
    <source>
        <strain evidence="15">CBS 560.94</strain>
    </source>
</reference>
<keyword evidence="9" id="KW-0496">Mitochondrion</keyword>
<evidence type="ECO:0000256" key="4">
    <source>
        <dbReference type="ARBA" id="ARBA00022664"/>
    </source>
</evidence>
<dbReference type="Gene3D" id="3.10.290.10">
    <property type="entry name" value="RNA-binding S4 domain"/>
    <property type="match status" value="1"/>
</dbReference>
<keyword evidence="8" id="KW-0809">Transit peptide</keyword>
<evidence type="ECO:0000256" key="6">
    <source>
        <dbReference type="ARBA" id="ARBA00022840"/>
    </source>
</evidence>
<keyword evidence="7 12" id="KW-0648">Protein biosynthesis</keyword>
<dbReference type="CDD" id="cd00805">
    <property type="entry name" value="TyrRS_core"/>
    <property type="match status" value="1"/>
</dbReference>
<dbReference type="NCBIfam" id="TIGR00234">
    <property type="entry name" value="tyrS"/>
    <property type="match status" value="1"/>
</dbReference>
<dbReference type="RefSeq" id="XP_062687260.1">
    <property type="nucleotide sequence ID" value="XM_062823855.1"/>
</dbReference>
<dbReference type="GO" id="GO:0006437">
    <property type="term" value="P:tyrosyl-tRNA aminoacylation"/>
    <property type="evidence" value="ECO:0007669"/>
    <property type="project" value="InterPro"/>
</dbReference>
<evidence type="ECO:0000256" key="13">
    <source>
        <dbReference type="SAM" id="MobiDB-lite"/>
    </source>
</evidence>
<dbReference type="GO" id="GO:0006397">
    <property type="term" value="P:mRNA processing"/>
    <property type="evidence" value="ECO:0007669"/>
    <property type="project" value="UniProtKB-KW"/>
</dbReference>
<dbReference type="InterPro" id="IPR001412">
    <property type="entry name" value="aa-tRNA-synth_I_CS"/>
</dbReference>
<evidence type="ECO:0000313" key="16">
    <source>
        <dbReference type="Proteomes" id="UP001278500"/>
    </source>
</evidence>
<dbReference type="GO" id="GO:0003723">
    <property type="term" value="F:RNA binding"/>
    <property type="evidence" value="ECO:0007669"/>
    <property type="project" value="InterPro"/>
</dbReference>
<dbReference type="PROSITE" id="PS00178">
    <property type="entry name" value="AA_TRNA_LIGASE_I"/>
    <property type="match status" value="1"/>
</dbReference>
<dbReference type="InterPro" id="IPR036986">
    <property type="entry name" value="S4_RNA-bd_sf"/>
</dbReference>
<feature type="region of interest" description="Disordered" evidence="13">
    <location>
        <begin position="600"/>
        <end position="628"/>
    </location>
</feature>
<feature type="region of interest" description="Disordered" evidence="13">
    <location>
        <begin position="428"/>
        <end position="448"/>
    </location>
</feature>
<comment type="caution">
    <text evidence="15">The sequence shown here is derived from an EMBL/GenBank/DDBJ whole genome shotgun (WGS) entry which is preliminary data.</text>
</comment>
<comment type="subcellular location">
    <subcellularLocation>
        <location evidence="1">Mitochondrion matrix</location>
    </subcellularLocation>
</comment>
<evidence type="ECO:0000256" key="11">
    <source>
        <dbReference type="ARBA" id="ARBA00048248"/>
    </source>
</evidence>